<proteinExistence type="predicted"/>
<evidence type="ECO:0000313" key="3">
    <source>
        <dbReference type="EMBL" id="WEK40898.1"/>
    </source>
</evidence>
<organism evidence="3 4">
    <name type="scientific">Candidatus Brevundimonas colombiensis</name>
    <dbReference type="NCBI Taxonomy" id="3121376"/>
    <lineage>
        <taxon>Bacteria</taxon>
        <taxon>Pseudomonadati</taxon>
        <taxon>Pseudomonadota</taxon>
        <taxon>Alphaproteobacteria</taxon>
        <taxon>Caulobacterales</taxon>
        <taxon>Caulobacteraceae</taxon>
        <taxon>Brevundimonas</taxon>
    </lineage>
</organism>
<feature type="domain" description="Aminoglycoside phosphotransferase" evidence="2">
    <location>
        <begin position="53"/>
        <end position="288"/>
    </location>
</feature>
<reference evidence="3" key="1">
    <citation type="submission" date="2023-03" db="EMBL/GenBank/DDBJ databases">
        <title>Andean soil-derived lignocellulolytic bacterial consortium as a source of novel taxa and putative plastic-active enzymes.</title>
        <authorList>
            <person name="Diaz-Garcia L."/>
            <person name="Chuvochina M."/>
            <person name="Feuerriegel G."/>
            <person name="Bunk B."/>
            <person name="Sproer C."/>
            <person name="Streit W.R."/>
            <person name="Rodriguez L.M."/>
            <person name="Overmann J."/>
            <person name="Jimenez D.J."/>
        </authorList>
    </citation>
    <scope>NUCLEOTIDE SEQUENCE</scope>
    <source>
        <strain evidence="3">MAG 833</strain>
    </source>
</reference>
<dbReference type="PANTHER" id="PTHR47829:SF3">
    <property type="entry name" value="AMINOGLYCOSIDE PHOSPHOTRANSFERASE DOMAIN-CONTAINING PROTEIN"/>
    <property type="match status" value="1"/>
</dbReference>
<dbReference type="InterPro" id="IPR002575">
    <property type="entry name" value="Aminoglycoside_PTrfase"/>
</dbReference>
<evidence type="ECO:0000313" key="4">
    <source>
        <dbReference type="Proteomes" id="UP001213664"/>
    </source>
</evidence>
<dbReference type="Gene3D" id="3.90.1200.10">
    <property type="match status" value="1"/>
</dbReference>
<dbReference type="PANTHER" id="PTHR47829">
    <property type="entry name" value="HYDROLASE, PUTATIVE (AFU_ORTHOLOGUE AFUA_1G12880)-RELATED"/>
    <property type="match status" value="1"/>
</dbReference>
<dbReference type="InterPro" id="IPR041726">
    <property type="entry name" value="ACAD10_11_N"/>
</dbReference>
<gene>
    <name evidence="3" type="ORF">P0Y50_04615</name>
</gene>
<protein>
    <submittedName>
        <fullName evidence="3">Phosphotransferase family protein</fullName>
    </submittedName>
</protein>
<evidence type="ECO:0000259" key="2">
    <source>
        <dbReference type="Pfam" id="PF01636"/>
    </source>
</evidence>
<dbReference type="Proteomes" id="UP001213664">
    <property type="component" value="Chromosome"/>
</dbReference>
<dbReference type="SUPFAM" id="SSF56112">
    <property type="entry name" value="Protein kinase-like (PK-like)"/>
    <property type="match status" value="1"/>
</dbReference>
<dbReference type="Pfam" id="PF01636">
    <property type="entry name" value="APH"/>
    <property type="match status" value="1"/>
</dbReference>
<dbReference type="InterPro" id="IPR011009">
    <property type="entry name" value="Kinase-like_dom_sf"/>
</dbReference>
<dbReference type="InterPro" id="IPR052898">
    <property type="entry name" value="ACAD10-like"/>
</dbReference>
<dbReference type="Gene3D" id="3.30.200.20">
    <property type="entry name" value="Phosphorylase Kinase, domain 1"/>
    <property type="match status" value="1"/>
</dbReference>
<sequence length="369" mass="39641">MTDASSPDAPAPDLDAQGAFSGTREVDPRYQLDDAALDAWMTGHVPGYAGPLTVRQFKGGQSNPTYELTTPTAAYVLRRKPPGVLLPSAHAVDREYQVISALAAQGFPVAQPHALCLDEGVIGSIFYVMDKVEGRIFWDLKLPGLTPPERRAIYEAQTDTLARLHAFDPAAIGLADYGKAGNYFARQVGRWTKQYRASEIEPIAAMDRLIAFLPDSLPAEGPSRIVHGDFRLDNMILAPAKTENGAEVRAVLDWELSTLGDPMADFSYLLIGWAIPASLRNGLAGADLEALGIPSVEETVERYAAATGMRPANLDWLYAYNLFRLAAICQGIAGRVRDGTAASAHARTMAAQVGPLSDAAWGFAKKAGA</sequence>
<dbReference type="CDD" id="cd05154">
    <property type="entry name" value="ACAD10_11_N-like"/>
    <property type="match status" value="1"/>
</dbReference>
<accession>A0AAJ5X2B0</accession>
<name>A0AAJ5X2B0_9CAUL</name>
<dbReference type="EMBL" id="CP119326">
    <property type="protein sequence ID" value="WEK40898.1"/>
    <property type="molecule type" value="Genomic_DNA"/>
</dbReference>
<evidence type="ECO:0000256" key="1">
    <source>
        <dbReference type="SAM" id="MobiDB-lite"/>
    </source>
</evidence>
<feature type="region of interest" description="Disordered" evidence="1">
    <location>
        <begin position="1"/>
        <end position="25"/>
    </location>
</feature>
<dbReference type="AlphaFoldDB" id="A0AAJ5X2B0"/>